<keyword evidence="2" id="KW-1185">Reference proteome</keyword>
<evidence type="ECO:0000313" key="1">
    <source>
        <dbReference type="EMBL" id="MFD0851349.1"/>
    </source>
</evidence>
<gene>
    <name evidence="1" type="ORF">ACFQ07_03925</name>
</gene>
<organism evidence="1 2">
    <name type="scientific">Actinomadura adrarensis</name>
    <dbReference type="NCBI Taxonomy" id="1819600"/>
    <lineage>
        <taxon>Bacteria</taxon>
        <taxon>Bacillati</taxon>
        <taxon>Actinomycetota</taxon>
        <taxon>Actinomycetes</taxon>
        <taxon>Streptosporangiales</taxon>
        <taxon>Thermomonosporaceae</taxon>
        <taxon>Actinomadura</taxon>
    </lineage>
</organism>
<sequence length="61" mass="6598">MLVSLVSLSILWAFAASVTLGEGLNLRKVETVQDHFEYPSGALGSSLQAERRATMVYLGGR</sequence>
<comment type="caution">
    <text evidence="1">The sequence shown here is derived from an EMBL/GenBank/DDBJ whole genome shotgun (WGS) entry which is preliminary data.</text>
</comment>
<proteinExistence type="predicted"/>
<dbReference type="EMBL" id="JBHTIR010000385">
    <property type="protein sequence ID" value="MFD0851349.1"/>
    <property type="molecule type" value="Genomic_DNA"/>
</dbReference>
<protein>
    <submittedName>
        <fullName evidence="1">Uncharacterized protein</fullName>
    </submittedName>
</protein>
<feature type="non-terminal residue" evidence="1">
    <location>
        <position position="61"/>
    </location>
</feature>
<accession>A0ABW3CBQ6</accession>
<reference evidence="2" key="1">
    <citation type="journal article" date="2019" name="Int. J. Syst. Evol. Microbiol.">
        <title>The Global Catalogue of Microorganisms (GCM) 10K type strain sequencing project: providing services to taxonomists for standard genome sequencing and annotation.</title>
        <authorList>
            <consortium name="The Broad Institute Genomics Platform"/>
            <consortium name="The Broad Institute Genome Sequencing Center for Infectious Disease"/>
            <person name="Wu L."/>
            <person name="Ma J."/>
        </authorList>
    </citation>
    <scope>NUCLEOTIDE SEQUENCE [LARGE SCALE GENOMIC DNA]</scope>
    <source>
        <strain evidence="2">JCM 31696</strain>
    </source>
</reference>
<dbReference type="Proteomes" id="UP001597083">
    <property type="component" value="Unassembled WGS sequence"/>
</dbReference>
<name>A0ABW3CBQ6_9ACTN</name>
<evidence type="ECO:0000313" key="2">
    <source>
        <dbReference type="Proteomes" id="UP001597083"/>
    </source>
</evidence>